<proteinExistence type="inferred from homology"/>
<dbReference type="InterPro" id="IPR052169">
    <property type="entry name" value="CW_Biosynth-Accessory"/>
</dbReference>
<dbReference type="SUPFAM" id="SSF56300">
    <property type="entry name" value="Metallo-dependent phosphatases"/>
    <property type="match status" value="1"/>
</dbReference>
<feature type="signal peptide" evidence="2">
    <location>
        <begin position="1"/>
        <end position="26"/>
    </location>
</feature>
<evidence type="ECO:0000256" key="1">
    <source>
        <dbReference type="ARBA" id="ARBA00005662"/>
    </source>
</evidence>
<reference evidence="5" key="1">
    <citation type="journal article" date="2023" name="Int. J. Syst. Evol. Microbiol.">
        <title>Mesoterricola silvestris gen. nov., sp. nov., Mesoterricola sediminis sp. nov., Geothrix oryzae sp. nov., Geothrix edaphica sp. nov., Geothrix rubra sp. nov., and Geothrix limicola sp. nov., six novel members of Acidobacteriota isolated from soils.</title>
        <authorList>
            <person name="Itoh H."/>
            <person name="Sugisawa Y."/>
            <person name="Mise K."/>
            <person name="Xu Z."/>
            <person name="Kuniyasu M."/>
            <person name="Ushijima N."/>
            <person name="Kawano K."/>
            <person name="Kobayashi E."/>
            <person name="Shiratori Y."/>
            <person name="Masuda Y."/>
            <person name="Senoo K."/>
        </authorList>
    </citation>
    <scope>NUCLEOTIDE SEQUENCE [LARGE SCALE GENOMIC DNA]</scope>
    <source>
        <strain evidence="5">Red222</strain>
    </source>
</reference>
<keyword evidence="5" id="KW-1185">Reference proteome</keyword>
<sequence>MARTGISHRNRPLAAALLALAAGAGAREGLAQTAPPPAVAKDDPRSVYQRRIQPREPAERIDWPGRIGELLKEEPGDLVITAVGDMIFNQPISHLADPDRAGLFRLMQEADLAYGNMEFSLNDRPDLQRPFYNFRAGRDFRWELARTGINLVSMANNHALDFGPEGLRECLQALDHANITHAGAGTTLAEARAPGRTEVAGHKTSVALLSYMRYWTAKYRTKDPSGPSLATIDPAVILVAKDGKVEKAEGPLESDVKAMEDDVLLAKRRSDVLLVSLHNHDVTHHRAYGIQDRTPPNEEIMFRRAIEAGADFVIGTGPHVLRGIEIHKGRPIFYSLGDFIYQYRTPDRIPVDLIHQRDIEMPKVPNGSVWDRRDSREVMETVMVRLTLSLGKLKRIQLLPITIDDEGPLYGVPKLAGTRRGGEIIALMQRLSEPYGTKIVSKGWYAEVDLP</sequence>
<evidence type="ECO:0000259" key="3">
    <source>
        <dbReference type="SMART" id="SM00854"/>
    </source>
</evidence>
<keyword evidence="2" id="KW-0732">Signal</keyword>
<dbReference type="PANTHER" id="PTHR33393:SF13">
    <property type="entry name" value="PGA BIOSYNTHESIS PROTEIN CAPA"/>
    <property type="match status" value="1"/>
</dbReference>
<dbReference type="CDD" id="cd07381">
    <property type="entry name" value="MPP_CapA"/>
    <property type="match status" value="1"/>
</dbReference>
<evidence type="ECO:0000313" key="4">
    <source>
        <dbReference type="EMBL" id="BDU70223.1"/>
    </source>
</evidence>
<protein>
    <recommendedName>
        <fullName evidence="3">Capsule synthesis protein CapA domain-containing protein</fullName>
    </recommendedName>
</protein>
<dbReference type="Pfam" id="PF09587">
    <property type="entry name" value="PGA_cap"/>
    <property type="match status" value="1"/>
</dbReference>
<dbReference type="PANTHER" id="PTHR33393">
    <property type="entry name" value="POLYGLUTAMINE SYNTHESIS ACCESSORY PROTEIN RV0574C-RELATED"/>
    <property type="match status" value="1"/>
</dbReference>
<dbReference type="InterPro" id="IPR019079">
    <property type="entry name" value="Capsule_synth_CapA"/>
</dbReference>
<comment type="similarity">
    <text evidence="1">Belongs to the CapA family.</text>
</comment>
<evidence type="ECO:0000256" key="2">
    <source>
        <dbReference type="SAM" id="SignalP"/>
    </source>
</evidence>
<dbReference type="EMBL" id="AP027079">
    <property type="protein sequence ID" value="BDU70223.1"/>
    <property type="molecule type" value="Genomic_DNA"/>
</dbReference>
<gene>
    <name evidence="4" type="ORF">GETHOR_23240</name>
</gene>
<dbReference type="RefSeq" id="WP_286353941.1">
    <property type="nucleotide sequence ID" value="NZ_AP027079.1"/>
</dbReference>
<dbReference type="Proteomes" id="UP001242010">
    <property type="component" value="Chromosome"/>
</dbReference>
<dbReference type="SMART" id="SM00854">
    <property type="entry name" value="PGA_cap"/>
    <property type="match status" value="1"/>
</dbReference>
<name>A0ABN6V1G5_9BACT</name>
<evidence type="ECO:0000313" key="5">
    <source>
        <dbReference type="Proteomes" id="UP001242010"/>
    </source>
</evidence>
<organism evidence="4 5">
    <name type="scientific">Geothrix oryzae</name>
    <dbReference type="NCBI Taxonomy" id="2927975"/>
    <lineage>
        <taxon>Bacteria</taxon>
        <taxon>Pseudomonadati</taxon>
        <taxon>Acidobacteriota</taxon>
        <taxon>Holophagae</taxon>
        <taxon>Holophagales</taxon>
        <taxon>Holophagaceae</taxon>
        <taxon>Geothrix</taxon>
    </lineage>
</organism>
<dbReference type="InterPro" id="IPR029052">
    <property type="entry name" value="Metallo-depent_PP-like"/>
</dbReference>
<accession>A0ABN6V1G5</accession>
<feature type="domain" description="Capsule synthesis protein CapA" evidence="3">
    <location>
        <begin position="79"/>
        <end position="343"/>
    </location>
</feature>
<feature type="chain" id="PRO_5045475709" description="Capsule synthesis protein CapA domain-containing protein" evidence="2">
    <location>
        <begin position="27"/>
        <end position="451"/>
    </location>
</feature>